<feature type="domain" description="MYND-type" evidence="7">
    <location>
        <begin position="145"/>
        <end position="203"/>
    </location>
</feature>
<name>A0A5C3EVP6_9BASI</name>
<keyword evidence="3" id="KW-0862">Zinc</keyword>
<dbReference type="Proteomes" id="UP000323386">
    <property type="component" value="Unassembled WGS sequence"/>
</dbReference>
<evidence type="ECO:0000256" key="3">
    <source>
        <dbReference type="ARBA" id="ARBA00022833"/>
    </source>
</evidence>
<dbReference type="InterPro" id="IPR011990">
    <property type="entry name" value="TPR-like_helical_dom_sf"/>
</dbReference>
<dbReference type="GO" id="GO:0008270">
    <property type="term" value="F:zinc ion binding"/>
    <property type="evidence" value="ECO:0007669"/>
    <property type="project" value="UniProtKB-KW"/>
</dbReference>
<feature type="compositionally biased region" description="Low complexity" evidence="5">
    <location>
        <begin position="18"/>
        <end position="31"/>
    </location>
</feature>
<organism evidence="8 9">
    <name type="scientific">Pseudozyma flocculosa</name>
    <dbReference type="NCBI Taxonomy" id="84751"/>
    <lineage>
        <taxon>Eukaryota</taxon>
        <taxon>Fungi</taxon>
        <taxon>Dikarya</taxon>
        <taxon>Basidiomycota</taxon>
        <taxon>Ustilaginomycotina</taxon>
        <taxon>Ustilaginomycetes</taxon>
        <taxon>Ustilaginales</taxon>
        <taxon>Ustilaginaceae</taxon>
        <taxon>Pseudozyma</taxon>
    </lineage>
</organism>
<protein>
    <recommendedName>
        <fullName evidence="10">SET domain-containing protein</fullName>
    </recommendedName>
</protein>
<reference evidence="8 9" key="1">
    <citation type="submission" date="2018-03" db="EMBL/GenBank/DDBJ databases">
        <authorList>
            <person name="Guldener U."/>
        </authorList>
    </citation>
    <scope>NUCLEOTIDE SEQUENCE [LARGE SCALE GENOMIC DNA]</scope>
    <source>
        <strain evidence="8 9">DAOM196992</strain>
    </source>
</reference>
<feature type="region of interest" description="Disordered" evidence="5">
    <location>
        <begin position="1"/>
        <end position="88"/>
    </location>
</feature>
<dbReference type="InterPro" id="IPR002893">
    <property type="entry name" value="Znf_MYND"/>
</dbReference>
<keyword evidence="1" id="KW-0479">Metal-binding</keyword>
<dbReference type="OrthoDB" id="265717at2759"/>
<sequence length="812" mass="85890">MSSFAALKQQREARRAPRFAPTAPTAAHPSAGSGDICGAEPTVTTTKTTTTAPTLSEPRTSKSEPAPELPDTGAEAGPSAAAAGPSSWRLAENDSLVVRTVEGKGRGVFWQPTSSQPATCRPGDILLRLRPTTSALATDELAKRCSHCHRAAAAAVDPSYPAHAQQASTSSATSLMRCSACKVVKYCNIDCQRGDWQQHREECKALRSYAKLRAEARSARKQQAREARQQRRAKRAATAGGDGDGDDGEDGEDDGEDGEDDDEMAVDSSSDEQPEGGSDTAPGPAIRAMARLAWARKKAGNSTVREQIDRLQSHKAGMDQGKLQDLAAVSVSLAHFLGASQAVSLEELPSKQRQVLQDLGMGSASSLMDAVCKFATNSFALTDSELNSIGVCLDLTAALLNHSCCPNAALVFPSNGATHDGPKGPDANGPMHLVALRDIQPGDEVHISYIDVSDRFVDRQQALQERYLFQCRCPLCRRTLKQQQSLAVGSVGGAGGDGSAVKMSSKWRDPREAVWCPQKCGGWISRPSTDARDASTPLVCNKCRKAARLDPSVLAEEVRQAAEATREARSLLAEGDAAAAWQACSQLLPALVDQYPPSSQPLFDLMRVAQQALIELGSSSLPAAPGDTRPASQGQDRKLAPREGPSIDTDATAYFFEEATRLGMLIAAGCQASTLGSSAEGGPVYVEGHPARAIALATLGKLSLVEIQQQPVAASSAQPSSTSPSAAQRLVSRPSSIPSILRQPPVIPTDARLAFAKQVLVQALRELEIGFGRRNEGGEAGRSVKRTLEELERESAIVTQALREGGQGSIAA</sequence>
<evidence type="ECO:0000256" key="4">
    <source>
        <dbReference type="PROSITE-ProRule" id="PRU00134"/>
    </source>
</evidence>
<feature type="compositionally biased region" description="Acidic residues" evidence="5">
    <location>
        <begin position="243"/>
        <end position="274"/>
    </location>
</feature>
<feature type="compositionally biased region" description="Low complexity" evidence="5">
    <location>
        <begin position="41"/>
        <end position="58"/>
    </location>
</feature>
<feature type="compositionally biased region" description="Low complexity" evidence="5">
    <location>
        <begin position="73"/>
        <end position="87"/>
    </location>
</feature>
<evidence type="ECO:0000259" key="7">
    <source>
        <dbReference type="PROSITE" id="PS50865"/>
    </source>
</evidence>
<evidence type="ECO:0000256" key="1">
    <source>
        <dbReference type="ARBA" id="ARBA00022723"/>
    </source>
</evidence>
<feature type="region of interest" description="Disordered" evidence="5">
    <location>
        <begin position="214"/>
        <end position="284"/>
    </location>
</feature>
<dbReference type="Gene3D" id="1.25.40.10">
    <property type="entry name" value="Tetratricopeptide repeat domain"/>
    <property type="match status" value="1"/>
</dbReference>
<dbReference type="Pfam" id="PF01753">
    <property type="entry name" value="zf-MYND"/>
    <property type="match status" value="1"/>
</dbReference>
<dbReference type="PROSITE" id="PS50280">
    <property type="entry name" value="SET"/>
    <property type="match status" value="1"/>
</dbReference>
<dbReference type="Pfam" id="PF00856">
    <property type="entry name" value="SET"/>
    <property type="match status" value="1"/>
</dbReference>
<feature type="compositionally biased region" description="Basic and acidic residues" evidence="5">
    <location>
        <begin position="214"/>
        <end position="229"/>
    </location>
</feature>
<dbReference type="PANTHER" id="PTHR12197">
    <property type="entry name" value="HISTONE-LYSINE N-METHYLTRANSFERASE SMYD"/>
    <property type="match status" value="1"/>
</dbReference>
<keyword evidence="2 4" id="KW-0863">Zinc-finger</keyword>
<feature type="compositionally biased region" description="Low complexity" evidence="5">
    <location>
        <begin position="712"/>
        <end position="728"/>
    </location>
</feature>
<evidence type="ECO:0000256" key="2">
    <source>
        <dbReference type="ARBA" id="ARBA00022771"/>
    </source>
</evidence>
<proteinExistence type="predicted"/>
<gene>
    <name evidence="8" type="ORF">PSFLO_01296</name>
</gene>
<dbReference type="AlphaFoldDB" id="A0A5C3EVP6"/>
<dbReference type="Gene3D" id="2.170.270.10">
    <property type="entry name" value="SET domain"/>
    <property type="match status" value="1"/>
</dbReference>
<accession>A0A5C3EVP6</accession>
<evidence type="ECO:0008006" key="10">
    <source>
        <dbReference type="Google" id="ProtNLM"/>
    </source>
</evidence>
<dbReference type="SUPFAM" id="SSF144232">
    <property type="entry name" value="HIT/MYND zinc finger-like"/>
    <property type="match status" value="1"/>
</dbReference>
<dbReference type="Gene3D" id="6.10.140.2220">
    <property type="match status" value="1"/>
</dbReference>
<evidence type="ECO:0000256" key="5">
    <source>
        <dbReference type="SAM" id="MobiDB-lite"/>
    </source>
</evidence>
<feature type="region of interest" description="Disordered" evidence="5">
    <location>
        <begin position="619"/>
        <end position="647"/>
    </location>
</feature>
<feature type="domain" description="SET" evidence="6">
    <location>
        <begin position="94"/>
        <end position="450"/>
    </location>
</feature>
<keyword evidence="9" id="KW-1185">Reference proteome</keyword>
<dbReference type="InterPro" id="IPR050869">
    <property type="entry name" value="H3K4_H4K5_MeTrfase"/>
</dbReference>
<evidence type="ECO:0000313" key="8">
    <source>
        <dbReference type="EMBL" id="SPO35825.1"/>
    </source>
</evidence>
<dbReference type="PROSITE" id="PS50865">
    <property type="entry name" value="ZF_MYND_2"/>
    <property type="match status" value="1"/>
</dbReference>
<dbReference type="InterPro" id="IPR046341">
    <property type="entry name" value="SET_dom_sf"/>
</dbReference>
<evidence type="ECO:0000313" key="9">
    <source>
        <dbReference type="Proteomes" id="UP000323386"/>
    </source>
</evidence>
<dbReference type="SUPFAM" id="SSF82199">
    <property type="entry name" value="SET domain"/>
    <property type="match status" value="1"/>
</dbReference>
<evidence type="ECO:0000259" key="6">
    <source>
        <dbReference type="PROSITE" id="PS50280"/>
    </source>
</evidence>
<feature type="region of interest" description="Disordered" evidence="5">
    <location>
        <begin position="712"/>
        <end position="731"/>
    </location>
</feature>
<dbReference type="EMBL" id="OOIP01000003">
    <property type="protein sequence ID" value="SPO35825.1"/>
    <property type="molecule type" value="Genomic_DNA"/>
</dbReference>
<dbReference type="PANTHER" id="PTHR12197:SF292">
    <property type="entry name" value="SET DOMAIN-CONTAINING PROTEIN"/>
    <property type="match status" value="1"/>
</dbReference>
<dbReference type="InterPro" id="IPR001214">
    <property type="entry name" value="SET_dom"/>
</dbReference>